<reference evidence="1" key="1">
    <citation type="submission" date="2020-06" db="EMBL/GenBank/DDBJ databases">
        <authorList>
            <consortium name="Plant Systems Biology data submission"/>
        </authorList>
    </citation>
    <scope>NUCLEOTIDE SEQUENCE</scope>
    <source>
        <strain evidence="1">D6</strain>
    </source>
</reference>
<dbReference type="Proteomes" id="UP001153069">
    <property type="component" value="Unassembled WGS sequence"/>
</dbReference>
<keyword evidence="2" id="KW-1185">Reference proteome</keyword>
<dbReference type="OrthoDB" id="46372at2759"/>
<gene>
    <name evidence="1" type="ORF">SEMRO_471_G149720.1</name>
</gene>
<name>A0A9N8DZA9_9STRA</name>
<sequence length="460" mass="51552">MTVITTPTTQSGVEGRKSDPFVAHKDDLAVDKPKSGCSTFRATVLSVFLAIQLYMGSTYAHEHFLRSLSSWDTQWRRQAEETTAAVHLPRILHTVHPLVSQYHYNSTFSPYYHCHKDDRVDLPPPIARVLNYTTRVTTDLRLLLMGDSVGIQMFQYFEEAAGGSARNVLQYSWGKHEGIVLNTQLRGGGQLAGWRITGMFSHKGENQASQLPNNVGGGWMRADADRLLNLSAQAVWNRPQVTERQLADGAGLFDAMVFRIPQGWMDTKDVTQEAFQDTILTAHSVFGVSTVVFVSLPLVNNVQTVADFEELHRKNQQLKQYAHAWNTNATTTTTTIRVLVLDFGHLMNQLLELNARGLGYDTSNLNYTLDHLKGRQLPSSIPLVCAERQKEGAKKCSVRNKIAVDGMHWCFDTMGGRVVAGISCLLECAYNHDNEKSASFLRQCQNQCNQRHMDISSSVY</sequence>
<evidence type="ECO:0000313" key="1">
    <source>
        <dbReference type="EMBL" id="CAB9511164.1"/>
    </source>
</evidence>
<dbReference type="AlphaFoldDB" id="A0A9N8DZA9"/>
<comment type="caution">
    <text evidence="1">The sequence shown here is derived from an EMBL/GenBank/DDBJ whole genome shotgun (WGS) entry which is preliminary data.</text>
</comment>
<dbReference type="EMBL" id="CAICTM010000470">
    <property type="protein sequence ID" value="CAB9511164.1"/>
    <property type="molecule type" value="Genomic_DNA"/>
</dbReference>
<evidence type="ECO:0000313" key="2">
    <source>
        <dbReference type="Proteomes" id="UP001153069"/>
    </source>
</evidence>
<protein>
    <submittedName>
        <fullName evidence="1">Uncharacterized protein</fullName>
    </submittedName>
</protein>
<proteinExistence type="predicted"/>
<accession>A0A9N8DZA9</accession>
<organism evidence="1 2">
    <name type="scientific">Seminavis robusta</name>
    <dbReference type="NCBI Taxonomy" id="568900"/>
    <lineage>
        <taxon>Eukaryota</taxon>
        <taxon>Sar</taxon>
        <taxon>Stramenopiles</taxon>
        <taxon>Ochrophyta</taxon>
        <taxon>Bacillariophyta</taxon>
        <taxon>Bacillariophyceae</taxon>
        <taxon>Bacillariophycidae</taxon>
        <taxon>Naviculales</taxon>
        <taxon>Naviculaceae</taxon>
        <taxon>Seminavis</taxon>
    </lineage>
</organism>